<dbReference type="AlphaFoldDB" id="A0A6B9FES7"/>
<dbReference type="InterPro" id="IPR037401">
    <property type="entry name" value="SnoaL-like"/>
</dbReference>
<sequence length="114" mass="12788">MDGSDGGGAEATVRAFYAAIDAGEYDRLRGLLAPEFVHHRPDRTLDGRERFVRFMREERPRTDTEHVLDSMCVGHGETFARGRLRAEGDGDLFGFVDVHRIDGDRIASLSTYTD</sequence>
<dbReference type="KEGG" id="hra:EI982_11760"/>
<dbReference type="InterPro" id="IPR032710">
    <property type="entry name" value="NTF2-like_dom_sf"/>
</dbReference>
<gene>
    <name evidence="2" type="ORF">EI982_11760</name>
</gene>
<dbReference type="Gene3D" id="3.10.450.50">
    <property type="match status" value="1"/>
</dbReference>
<evidence type="ECO:0000313" key="2">
    <source>
        <dbReference type="EMBL" id="QGX95420.1"/>
    </source>
</evidence>
<dbReference type="SUPFAM" id="SSF54427">
    <property type="entry name" value="NTF2-like"/>
    <property type="match status" value="1"/>
</dbReference>
<dbReference type="GeneID" id="43370228"/>
<name>A0A6B9FES7_9EURY</name>
<protein>
    <submittedName>
        <fullName evidence="2">Nuclear transport factor 2 family protein</fullName>
    </submittedName>
</protein>
<evidence type="ECO:0000259" key="1">
    <source>
        <dbReference type="Pfam" id="PF12680"/>
    </source>
</evidence>
<dbReference type="EMBL" id="CP034345">
    <property type="protein sequence ID" value="QGX95420.1"/>
    <property type="molecule type" value="Genomic_DNA"/>
</dbReference>
<dbReference type="RefSeq" id="WP_157689879.1">
    <property type="nucleotide sequence ID" value="NZ_CP034345.1"/>
</dbReference>
<keyword evidence="3" id="KW-1185">Reference proteome</keyword>
<evidence type="ECO:0000313" key="3">
    <source>
        <dbReference type="Proteomes" id="UP000428325"/>
    </source>
</evidence>
<proteinExistence type="predicted"/>
<dbReference type="Proteomes" id="UP000428325">
    <property type="component" value="Chromosome"/>
</dbReference>
<accession>A0A6B9FES7</accession>
<reference evidence="2 3" key="1">
    <citation type="submission" date="2018-12" db="EMBL/GenBank/DDBJ databases">
        <title>Complete genome sequence of Haloplanus rallus MBLA0036.</title>
        <authorList>
            <person name="Nam Y.-d."/>
            <person name="Kang J."/>
            <person name="Chung W.-H."/>
            <person name="Park Y.S."/>
        </authorList>
    </citation>
    <scope>NUCLEOTIDE SEQUENCE [LARGE SCALE GENOMIC DNA]</scope>
    <source>
        <strain evidence="2 3">MBLA0036</strain>
    </source>
</reference>
<feature type="domain" description="SnoaL-like" evidence="1">
    <location>
        <begin position="13"/>
        <end position="108"/>
    </location>
</feature>
<dbReference type="OrthoDB" id="145984at2157"/>
<dbReference type="Pfam" id="PF12680">
    <property type="entry name" value="SnoaL_2"/>
    <property type="match status" value="1"/>
</dbReference>
<organism evidence="2 3">
    <name type="scientific">Haloplanus rallus</name>
    <dbReference type="NCBI Taxonomy" id="1816183"/>
    <lineage>
        <taxon>Archaea</taxon>
        <taxon>Methanobacteriati</taxon>
        <taxon>Methanobacteriota</taxon>
        <taxon>Stenosarchaea group</taxon>
        <taxon>Halobacteria</taxon>
        <taxon>Halobacteriales</taxon>
        <taxon>Haloferacaceae</taxon>
        <taxon>Haloplanus</taxon>
    </lineage>
</organism>